<dbReference type="CDD" id="cd16440">
    <property type="entry name" value="beta_Kdo_transferase_KpsC_1"/>
    <property type="match status" value="1"/>
</dbReference>
<feature type="region of interest" description="Disordered" evidence="1">
    <location>
        <begin position="1"/>
        <end position="43"/>
    </location>
</feature>
<accession>S5YTV3</accession>
<dbReference type="Pfam" id="PF05159">
    <property type="entry name" value="Capsule_synth"/>
    <property type="match status" value="3"/>
</dbReference>
<evidence type="ECO:0000313" key="2">
    <source>
        <dbReference type="EMBL" id="AGT08646.1"/>
    </source>
</evidence>
<dbReference type="PATRIC" id="fig|1367847.3.peg.1520"/>
<protein>
    <submittedName>
        <fullName evidence="2">Capsule polysaccharide export protein</fullName>
    </submittedName>
</protein>
<sequence>MTRSMSPRHPSCSGRNLCARSPALRPRSAPPSGPSTKAMCSLETKSAGESSRRIFAFSGGFFRHNRVRRIMELAGCKPRFGLPGPDDAVAVWGASPHAWRGEMMARRSGAGLIRVEDAFLRSVLPGRAKGSVARRGAIGLLIDPFGIHFDPSQPSLIENLVLDPATARFEAAARQGIARLIAADLSKYNAHLPEAALPEPGYVLVIDQTRGDASLRGQGRALFAQMLAVARAENPGAPILLRSHPETAAGLRPGHFTPGDLAPGDIFCDAPVSPWRLLQGAARVYAVSSQLGYEAILAGHRPRIFGAPFYAGWGLSDDEPPVPRRRPVSVERLFAASHLRAPVWYDPCRDALTDFEGALRQIEAEARAWREDHRGHLAYGMRLWKRRPLTRFFGSGALRFAAKATPEVTLVWANRGAEAPQAARVEDGFLRSRGLGAALVPPLSLVVDDLGIYYDPTRPSRFEALLATRLPPAGRARAEALITRIRDSHVTKYNLGGSLPDLPRGHRILVPGQVEDDASIRLGAGAENSNLALLRRVRAENPQAVIIYKPHPDVEAGLRPGGLSVSALEGLADLVAREASTTALLDAVDELWTMTSTMGFEALLRDLPVTTLGAPFYAGWGLTRDLGPVPARRQTRPDLAGFVHAALIAYPRYVDPKSGLPCPVEVALDRLADPGFQSASASNRLLAKLQGAFASQSWLWRR</sequence>
<evidence type="ECO:0000313" key="3">
    <source>
        <dbReference type="Proteomes" id="UP000015480"/>
    </source>
</evidence>
<name>S5YTV3_PARAH</name>
<dbReference type="STRING" id="1367847.JCM7686_1545"/>
<dbReference type="EMBL" id="CP006650">
    <property type="protein sequence ID" value="AGT08646.1"/>
    <property type="molecule type" value="Genomic_DNA"/>
</dbReference>
<dbReference type="InterPro" id="IPR007833">
    <property type="entry name" value="Capsule_polysaccharide_synth"/>
</dbReference>
<proteinExistence type="predicted"/>
<keyword evidence="3" id="KW-1185">Reference proteome</keyword>
<dbReference type="Proteomes" id="UP000015480">
    <property type="component" value="Chromosome"/>
</dbReference>
<gene>
    <name evidence="2" type="ORF">JCM7686_1545</name>
</gene>
<dbReference type="CDD" id="cd16439">
    <property type="entry name" value="beta_Kdo_transferase_KpsC_2"/>
    <property type="match status" value="1"/>
</dbReference>
<reference evidence="2 3" key="1">
    <citation type="journal article" date="2014" name="BMC Genomics">
        <title>Architecture and functions of a multipartite genome of the methylotrophic bacterium Paracoccus aminophilus JCM 7686, containing primary and secondary chromids.</title>
        <authorList>
            <person name="Dziewit L."/>
            <person name="Czarnecki J."/>
            <person name="Wibberg D."/>
            <person name="Radlinska M."/>
            <person name="Mrozek P."/>
            <person name="Szymczak M."/>
            <person name="Schluter A."/>
            <person name="Puhler A."/>
            <person name="Bartosik D."/>
        </authorList>
    </citation>
    <scope>NUCLEOTIDE SEQUENCE [LARGE SCALE GENOMIC DNA]</scope>
    <source>
        <strain evidence="2">JCM 7686</strain>
    </source>
</reference>
<organism evidence="2 3">
    <name type="scientific">Paracoccus aminophilus JCM 7686</name>
    <dbReference type="NCBI Taxonomy" id="1367847"/>
    <lineage>
        <taxon>Bacteria</taxon>
        <taxon>Pseudomonadati</taxon>
        <taxon>Pseudomonadota</taxon>
        <taxon>Alphaproteobacteria</taxon>
        <taxon>Rhodobacterales</taxon>
        <taxon>Paracoccaceae</taxon>
        <taxon>Paracoccus</taxon>
    </lineage>
</organism>
<dbReference type="HOGENOM" id="CLU_025998_0_0_5"/>
<dbReference type="AlphaFoldDB" id="S5YTV3"/>
<dbReference type="GO" id="GO:0000271">
    <property type="term" value="P:polysaccharide biosynthetic process"/>
    <property type="evidence" value="ECO:0007669"/>
    <property type="project" value="InterPro"/>
</dbReference>
<dbReference type="KEGG" id="pami:JCM7686_1545"/>
<dbReference type="eggNOG" id="COG3563">
    <property type="taxonomic scope" value="Bacteria"/>
</dbReference>
<dbReference type="GO" id="GO:0015774">
    <property type="term" value="P:polysaccharide transport"/>
    <property type="evidence" value="ECO:0007669"/>
    <property type="project" value="InterPro"/>
</dbReference>
<evidence type="ECO:0000256" key="1">
    <source>
        <dbReference type="SAM" id="MobiDB-lite"/>
    </source>
</evidence>